<evidence type="ECO:0000256" key="3">
    <source>
        <dbReference type="ARBA" id="ARBA00023002"/>
    </source>
</evidence>
<gene>
    <name evidence="4" type="ORF">BN869_000012975_1</name>
</gene>
<evidence type="ECO:0008006" key="5">
    <source>
        <dbReference type="Google" id="ProtNLM"/>
    </source>
</evidence>
<evidence type="ECO:0000313" key="4">
    <source>
        <dbReference type="EMBL" id="CEO56917.1"/>
    </source>
</evidence>
<dbReference type="AlphaFoldDB" id="A0A0B7KNB6"/>
<reference evidence="4" key="1">
    <citation type="submission" date="2015-01" db="EMBL/GenBank/DDBJ databases">
        <authorList>
            <person name="Durling Mikael"/>
        </authorList>
    </citation>
    <scope>NUCLEOTIDE SEQUENCE</scope>
</reference>
<organism evidence="4">
    <name type="scientific">Bionectria ochroleuca</name>
    <name type="common">Gliocladium roseum</name>
    <dbReference type="NCBI Taxonomy" id="29856"/>
    <lineage>
        <taxon>Eukaryota</taxon>
        <taxon>Fungi</taxon>
        <taxon>Dikarya</taxon>
        <taxon>Ascomycota</taxon>
        <taxon>Pezizomycotina</taxon>
        <taxon>Sordariomycetes</taxon>
        <taxon>Hypocreomycetidae</taxon>
        <taxon>Hypocreales</taxon>
        <taxon>Bionectriaceae</taxon>
        <taxon>Clonostachys</taxon>
    </lineage>
</organism>
<proteinExistence type="inferred from homology"/>
<dbReference type="Gene3D" id="3.40.50.720">
    <property type="entry name" value="NAD(P)-binding Rossmann-like Domain"/>
    <property type="match status" value="1"/>
</dbReference>
<dbReference type="InterPro" id="IPR002347">
    <property type="entry name" value="SDR_fam"/>
</dbReference>
<dbReference type="GO" id="GO:0016491">
    <property type="term" value="F:oxidoreductase activity"/>
    <property type="evidence" value="ECO:0007669"/>
    <property type="project" value="UniProtKB-KW"/>
</dbReference>
<dbReference type="InterPro" id="IPR036291">
    <property type="entry name" value="NAD(P)-bd_dom_sf"/>
</dbReference>
<comment type="similarity">
    <text evidence="1">Belongs to the short-chain dehydrogenases/reductases (SDR) family.</text>
</comment>
<keyword evidence="3" id="KW-0560">Oxidoreductase</keyword>
<dbReference type="SUPFAM" id="SSF51735">
    <property type="entry name" value="NAD(P)-binding Rossmann-fold domains"/>
    <property type="match status" value="1"/>
</dbReference>
<evidence type="ECO:0000256" key="2">
    <source>
        <dbReference type="ARBA" id="ARBA00022857"/>
    </source>
</evidence>
<dbReference type="EMBL" id="CDPU01000078">
    <property type="protein sequence ID" value="CEO56917.1"/>
    <property type="molecule type" value="Genomic_DNA"/>
</dbReference>
<sequence>MPYNPSNLPSLKGAVFLVTGGNTGIGYHTAKHLALKGARVYIGSRSPKKGEDAVQKMKSEAAGVDINIHVLQMDHMDLSSVVRAADEFKSKETRLNGLVNNAGIMATAFQKSETDRFEAQWQTNYLAHWLLTWHLLDTLASTGISANPARVVNVTSNGHNFAPKGGIDFNDIDQTKGGIWSRYGMSKLGNILHAKKLNQLFGPDGSNKEKGGIWTAAVHPGAIDTELNTQADVPGVFQSMLRCFGVYKTPDQGSFTSLFAVAGPMFEQSDSGDYFVPVAKRATPSAYARNEKLSNELWDWTESEMRSRKLI</sequence>
<dbReference type="Pfam" id="PF00106">
    <property type="entry name" value="adh_short"/>
    <property type="match status" value="1"/>
</dbReference>
<accession>A0A0B7KNB6</accession>
<keyword evidence="2" id="KW-0521">NADP</keyword>
<dbReference type="PRINTS" id="PR00081">
    <property type="entry name" value="GDHRDH"/>
</dbReference>
<dbReference type="PANTHER" id="PTHR24320">
    <property type="entry name" value="RETINOL DEHYDROGENASE"/>
    <property type="match status" value="1"/>
</dbReference>
<name>A0A0B7KNB6_BIOOC</name>
<dbReference type="PANTHER" id="PTHR24320:SF282">
    <property type="entry name" value="WW DOMAIN-CONTAINING OXIDOREDUCTASE"/>
    <property type="match status" value="1"/>
</dbReference>
<evidence type="ECO:0000256" key="1">
    <source>
        <dbReference type="ARBA" id="ARBA00006484"/>
    </source>
</evidence>
<protein>
    <recommendedName>
        <fullName evidence="5">NAD(P)-binding protein</fullName>
    </recommendedName>
</protein>